<organism evidence="9 10">
    <name type="scientific">Platanthera guangdongensis</name>
    <dbReference type="NCBI Taxonomy" id="2320717"/>
    <lineage>
        <taxon>Eukaryota</taxon>
        <taxon>Viridiplantae</taxon>
        <taxon>Streptophyta</taxon>
        <taxon>Embryophyta</taxon>
        <taxon>Tracheophyta</taxon>
        <taxon>Spermatophyta</taxon>
        <taxon>Magnoliopsida</taxon>
        <taxon>Liliopsida</taxon>
        <taxon>Asparagales</taxon>
        <taxon>Orchidaceae</taxon>
        <taxon>Orchidoideae</taxon>
        <taxon>Orchideae</taxon>
        <taxon>Orchidinae</taxon>
        <taxon>Platanthera</taxon>
    </lineage>
</organism>
<feature type="transmembrane region" description="Helical" evidence="7">
    <location>
        <begin position="101"/>
        <end position="119"/>
    </location>
</feature>
<protein>
    <submittedName>
        <fullName evidence="9">Lipid phosphate phosphatase 2</fullName>
    </submittedName>
</protein>
<comment type="similarity">
    <text evidence="2">Belongs to the PA-phosphatase related phosphoesterase family.</text>
</comment>
<comment type="caution">
    <text evidence="9">The sequence shown here is derived from an EMBL/GenBank/DDBJ whole genome shotgun (WGS) entry which is preliminary data.</text>
</comment>
<dbReference type="EMBL" id="JBBWWR010000012">
    <property type="protein sequence ID" value="KAK8958975.1"/>
    <property type="molecule type" value="Genomic_DNA"/>
</dbReference>
<evidence type="ECO:0000256" key="6">
    <source>
        <dbReference type="SAM" id="MobiDB-lite"/>
    </source>
</evidence>
<dbReference type="InterPro" id="IPR000326">
    <property type="entry name" value="PAP2/HPO"/>
</dbReference>
<feature type="transmembrane region" description="Helical" evidence="7">
    <location>
        <begin position="70"/>
        <end position="89"/>
    </location>
</feature>
<dbReference type="Pfam" id="PF01569">
    <property type="entry name" value="PAP2"/>
    <property type="match status" value="1"/>
</dbReference>
<feature type="region of interest" description="Disordered" evidence="6">
    <location>
        <begin position="145"/>
        <end position="191"/>
    </location>
</feature>
<feature type="domain" description="Phosphatidic acid phosphatase type 2/haloperoxidase" evidence="8">
    <location>
        <begin position="47"/>
        <end position="119"/>
    </location>
</feature>
<proteinExistence type="inferred from homology"/>
<evidence type="ECO:0000259" key="8">
    <source>
        <dbReference type="Pfam" id="PF01569"/>
    </source>
</evidence>
<dbReference type="SUPFAM" id="SSF48317">
    <property type="entry name" value="Acid phosphatase/Vanadium-dependent haloperoxidase"/>
    <property type="match status" value="1"/>
</dbReference>
<keyword evidence="5 7" id="KW-0472">Membrane</keyword>
<keyword evidence="10" id="KW-1185">Reference proteome</keyword>
<evidence type="ECO:0000313" key="9">
    <source>
        <dbReference type="EMBL" id="KAK8958975.1"/>
    </source>
</evidence>
<dbReference type="Proteomes" id="UP001412067">
    <property type="component" value="Unassembled WGS sequence"/>
</dbReference>
<accession>A0ABR2M4B9</accession>
<dbReference type="InterPro" id="IPR036938">
    <property type="entry name" value="PAP2/HPO_sf"/>
</dbReference>
<keyword evidence="3 7" id="KW-0812">Transmembrane</keyword>
<evidence type="ECO:0000256" key="2">
    <source>
        <dbReference type="ARBA" id="ARBA00008816"/>
    </source>
</evidence>
<evidence type="ECO:0000256" key="4">
    <source>
        <dbReference type="ARBA" id="ARBA00022989"/>
    </source>
</evidence>
<evidence type="ECO:0000313" key="10">
    <source>
        <dbReference type="Proteomes" id="UP001412067"/>
    </source>
</evidence>
<reference evidence="9 10" key="1">
    <citation type="journal article" date="2022" name="Nat. Plants">
        <title>Genomes of leafy and leafless Platanthera orchids illuminate the evolution of mycoheterotrophy.</title>
        <authorList>
            <person name="Li M.H."/>
            <person name="Liu K.W."/>
            <person name="Li Z."/>
            <person name="Lu H.C."/>
            <person name="Ye Q.L."/>
            <person name="Zhang D."/>
            <person name="Wang J.Y."/>
            <person name="Li Y.F."/>
            <person name="Zhong Z.M."/>
            <person name="Liu X."/>
            <person name="Yu X."/>
            <person name="Liu D.K."/>
            <person name="Tu X.D."/>
            <person name="Liu B."/>
            <person name="Hao Y."/>
            <person name="Liao X.Y."/>
            <person name="Jiang Y.T."/>
            <person name="Sun W.H."/>
            <person name="Chen J."/>
            <person name="Chen Y.Q."/>
            <person name="Ai Y."/>
            <person name="Zhai J.W."/>
            <person name="Wu S.S."/>
            <person name="Zhou Z."/>
            <person name="Hsiao Y.Y."/>
            <person name="Wu W.L."/>
            <person name="Chen Y.Y."/>
            <person name="Lin Y.F."/>
            <person name="Hsu J.L."/>
            <person name="Li C.Y."/>
            <person name="Wang Z.W."/>
            <person name="Zhao X."/>
            <person name="Zhong W.Y."/>
            <person name="Ma X.K."/>
            <person name="Ma L."/>
            <person name="Huang J."/>
            <person name="Chen G.Z."/>
            <person name="Huang M.Z."/>
            <person name="Huang L."/>
            <person name="Peng D.H."/>
            <person name="Luo Y.B."/>
            <person name="Zou S.Q."/>
            <person name="Chen S.P."/>
            <person name="Lan S."/>
            <person name="Tsai W.C."/>
            <person name="Van de Peer Y."/>
            <person name="Liu Z.J."/>
        </authorList>
    </citation>
    <scope>NUCLEOTIDE SEQUENCE [LARGE SCALE GENOMIC DNA]</scope>
    <source>
        <strain evidence="9">Lor288</strain>
    </source>
</reference>
<comment type="subcellular location">
    <subcellularLocation>
        <location evidence="1">Membrane</location>
        <topology evidence="1">Multi-pass membrane protein</topology>
    </subcellularLocation>
</comment>
<sequence>MCWKWEESHGVHEMGGYCVDPTARVKEELVRDDREARGCDMKEDGCFAGLGFLTWYLAGKIRVFNRRGHVAKLCILLVPLLCASLVAISRVDDYWHHWQDVSAGGLLGLVVSSVIYLQFYPPPYDVNGWAPHAYFRMLVDTRNNEPPATNSARPGEVGTVNISSDQMLDDMEEGSGSTSGRREGTAVRNGRLVLGPSVPKLPVCPPFMPAVLSWSSLNPKPNKLPQFQPGRNDVPP</sequence>
<evidence type="ECO:0000256" key="3">
    <source>
        <dbReference type="ARBA" id="ARBA00022692"/>
    </source>
</evidence>
<dbReference type="PANTHER" id="PTHR10165:SF35">
    <property type="entry name" value="RE23632P"/>
    <property type="match status" value="1"/>
</dbReference>
<dbReference type="Gene3D" id="1.20.144.10">
    <property type="entry name" value="Phosphatidic acid phosphatase type 2/haloperoxidase"/>
    <property type="match status" value="1"/>
</dbReference>
<evidence type="ECO:0000256" key="5">
    <source>
        <dbReference type="ARBA" id="ARBA00023136"/>
    </source>
</evidence>
<gene>
    <name evidence="9" type="primary">LPP2</name>
    <name evidence="9" type="ORF">KSP40_PGU021399</name>
</gene>
<dbReference type="PANTHER" id="PTHR10165">
    <property type="entry name" value="LIPID PHOSPHATE PHOSPHATASE"/>
    <property type="match status" value="1"/>
</dbReference>
<name>A0ABR2M4B9_9ASPA</name>
<keyword evidence="4 7" id="KW-1133">Transmembrane helix</keyword>
<dbReference type="InterPro" id="IPR043216">
    <property type="entry name" value="PAP-like"/>
</dbReference>
<evidence type="ECO:0000256" key="7">
    <source>
        <dbReference type="SAM" id="Phobius"/>
    </source>
</evidence>
<evidence type="ECO:0000256" key="1">
    <source>
        <dbReference type="ARBA" id="ARBA00004141"/>
    </source>
</evidence>